<sequence length="42" mass="4405">MVMLVSLVVRSSSTPMVVGVPMVVVLSLGKIQPRLTGVVHTS</sequence>
<protein>
    <submittedName>
        <fullName evidence="1">S-adenosyl-L-methionine synthetase</fullName>
    </submittedName>
</protein>
<evidence type="ECO:0000313" key="1">
    <source>
        <dbReference type="EMBL" id="AAR83847.1"/>
    </source>
</evidence>
<name>Q6RK03_CAPAN</name>
<reference evidence="1" key="1">
    <citation type="submission" date="2003-11" db="EMBL/GenBank/DDBJ databases">
        <title>Monitoring expression patterns of 2500 hot pepper genes under cold stress by using full-length cDNA microarray.</title>
        <authorList>
            <person name="Kim S."/>
            <person name="Lee K.-W."/>
        </authorList>
    </citation>
    <scope>NUCLEOTIDE SEQUENCE</scope>
</reference>
<accession>Q6RK03</accession>
<dbReference type="EMBL" id="AY496094">
    <property type="protein sequence ID" value="AAR83847.1"/>
    <property type="molecule type" value="mRNA"/>
</dbReference>
<proteinExistence type="evidence at transcript level"/>
<dbReference type="AlphaFoldDB" id="Q6RK03"/>
<organism evidence="1">
    <name type="scientific">Capsicum annuum</name>
    <name type="common">Capsicum pepper</name>
    <dbReference type="NCBI Taxonomy" id="4072"/>
    <lineage>
        <taxon>Eukaryota</taxon>
        <taxon>Viridiplantae</taxon>
        <taxon>Streptophyta</taxon>
        <taxon>Embryophyta</taxon>
        <taxon>Tracheophyta</taxon>
        <taxon>Spermatophyta</taxon>
        <taxon>Magnoliopsida</taxon>
        <taxon>eudicotyledons</taxon>
        <taxon>Gunneridae</taxon>
        <taxon>Pentapetalae</taxon>
        <taxon>asterids</taxon>
        <taxon>lamiids</taxon>
        <taxon>Solanales</taxon>
        <taxon>Solanaceae</taxon>
        <taxon>Solanoideae</taxon>
        <taxon>Capsiceae</taxon>
        <taxon>Capsicum</taxon>
    </lineage>
</organism>